<protein>
    <recommendedName>
        <fullName evidence="5">MARVEL domain-containing protein</fullName>
    </recommendedName>
</protein>
<proteinExistence type="predicted"/>
<reference evidence="3 4" key="1">
    <citation type="submission" date="2018-06" db="EMBL/GenBank/DDBJ databases">
        <title>Complete Genomes of Monosporascus.</title>
        <authorList>
            <person name="Robinson A.J."/>
            <person name="Natvig D.O."/>
        </authorList>
    </citation>
    <scope>NUCLEOTIDE SEQUENCE [LARGE SCALE GENOMIC DNA]</scope>
    <source>
        <strain evidence="3 4">CBS 110550</strain>
    </source>
</reference>
<feature type="compositionally biased region" description="Polar residues" evidence="1">
    <location>
        <begin position="252"/>
        <end position="270"/>
    </location>
</feature>
<feature type="transmembrane region" description="Helical" evidence="2">
    <location>
        <begin position="54"/>
        <end position="74"/>
    </location>
</feature>
<dbReference type="STRING" id="155417.A0A4Q4SWA9"/>
<dbReference type="EMBL" id="QJNU01001110">
    <property type="protein sequence ID" value="RYO79494.1"/>
    <property type="molecule type" value="Genomic_DNA"/>
</dbReference>
<organism evidence="3 4">
    <name type="scientific">Monosporascus ibericus</name>
    <dbReference type="NCBI Taxonomy" id="155417"/>
    <lineage>
        <taxon>Eukaryota</taxon>
        <taxon>Fungi</taxon>
        <taxon>Dikarya</taxon>
        <taxon>Ascomycota</taxon>
        <taxon>Pezizomycotina</taxon>
        <taxon>Sordariomycetes</taxon>
        <taxon>Xylariomycetidae</taxon>
        <taxon>Xylariales</taxon>
        <taxon>Xylariales incertae sedis</taxon>
        <taxon>Monosporascus</taxon>
    </lineage>
</organism>
<feature type="transmembrane region" description="Helical" evidence="2">
    <location>
        <begin position="12"/>
        <end position="34"/>
    </location>
</feature>
<name>A0A4Q4SWA9_9PEZI</name>
<sequence length="270" mass="29071">MGAKSTFALKCLQWFIRGIQFCCCAVGLALYSYFLAVAAQNNVTIPKWVRAIEGIAGVGVLYTFLGLLLLCWLAGHPFTSFIAIVLDIAFVGAFIYVAQANRGGAGSCQGRVDTPLGSGDAAASPSGLPTYGRLCKMETAVFSVSIVAILFFVLSALMEAVLVRHRRKEARFGPSPANNYTSGYGSGKGGFFSRFRRNKNADSDNPNALPEHATPDQIRQSYNTEATAVGNEPEGYPKYGESGHQYDGQTAYPENSVTHDAGRSTNGYRY</sequence>
<dbReference type="OrthoDB" id="5342507at2759"/>
<evidence type="ECO:0000313" key="3">
    <source>
        <dbReference type="EMBL" id="RYO79494.1"/>
    </source>
</evidence>
<keyword evidence="2" id="KW-0812">Transmembrane</keyword>
<feature type="compositionally biased region" description="Polar residues" evidence="1">
    <location>
        <begin position="217"/>
        <end position="226"/>
    </location>
</feature>
<keyword evidence="4" id="KW-1185">Reference proteome</keyword>
<evidence type="ECO:0000256" key="2">
    <source>
        <dbReference type="SAM" id="Phobius"/>
    </source>
</evidence>
<evidence type="ECO:0000313" key="4">
    <source>
        <dbReference type="Proteomes" id="UP000293360"/>
    </source>
</evidence>
<feature type="region of interest" description="Disordered" evidence="1">
    <location>
        <begin position="195"/>
        <end position="270"/>
    </location>
</feature>
<evidence type="ECO:0008006" key="5">
    <source>
        <dbReference type="Google" id="ProtNLM"/>
    </source>
</evidence>
<accession>A0A4Q4SWA9</accession>
<gene>
    <name evidence="3" type="ORF">DL764_010020</name>
</gene>
<keyword evidence="2" id="KW-1133">Transmembrane helix</keyword>
<dbReference type="Proteomes" id="UP000293360">
    <property type="component" value="Unassembled WGS sequence"/>
</dbReference>
<evidence type="ECO:0000256" key="1">
    <source>
        <dbReference type="SAM" id="MobiDB-lite"/>
    </source>
</evidence>
<keyword evidence="2" id="KW-0472">Membrane</keyword>
<feature type="transmembrane region" description="Helical" evidence="2">
    <location>
        <begin position="140"/>
        <end position="162"/>
    </location>
</feature>
<dbReference type="AlphaFoldDB" id="A0A4Q4SWA9"/>
<feature type="transmembrane region" description="Helical" evidence="2">
    <location>
        <begin position="81"/>
        <end position="98"/>
    </location>
</feature>
<comment type="caution">
    <text evidence="3">The sequence shown here is derived from an EMBL/GenBank/DDBJ whole genome shotgun (WGS) entry which is preliminary data.</text>
</comment>